<dbReference type="AlphaFoldDB" id="A0A8B3CT90"/>
<sequence length="114" mass="13311">MILLYTLRWIVFRSCLNKDSIAFLIFLEGLEKRFFSAAFVRLFQVRPAPRKFQASKYFSENRFNAKCKFLLAQLAYNSPRSRPVSPNEHGTKNDICSNAFRIASVPVRKETKKN</sequence>
<comment type="caution">
    <text evidence="1">The sequence shown here is derived from an EMBL/GenBank/DDBJ whole genome shotgun (WGS) entry which is preliminary data.</text>
</comment>
<evidence type="ECO:0000313" key="2">
    <source>
        <dbReference type="Proteomes" id="UP000266669"/>
    </source>
</evidence>
<dbReference type="EMBL" id="QHCS01000002">
    <property type="protein sequence ID" value="RHX86234.1"/>
    <property type="molecule type" value="Genomic_DNA"/>
</dbReference>
<reference evidence="2" key="1">
    <citation type="submission" date="2018-05" db="EMBL/GenBank/DDBJ databases">
        <title>Leptospira yasudae sp. nov. and Leptospira stimsonii sp. nov., two pathogenic species of the genus Leptospira isolated from environmental sources.</title>
        <authorList>
            <person name="Casanovas-Massana A."/>
            <person name="Hamond C."/>
            <person name="Santos L.A."/>
            <person name="Hacker K.P."/>
            <person name="Balassiano I."/>
            <person name="Medeiros M.A."/>
            <person name="Reis M.G."/>
            <person name="Ko A.I."/>
            <person name="Wunder E.A."/>
        </authorList>
    </citation>
    <scope>NUCLEOTIDE SEQUENCE [LARGE SCALE GENOMIC DNA]</scope>
    <source>
        <strain evidence="2">AMB6-RJ</strain>
    </source>
</reference>
<dbReference type="Proteomes" id="UP000266669">
    <property type="component" value="Unassembled WGS sequence"/>
</dbReference>
<organism evidence="1 2">
    <name type="scientific">Leptospira stimsonii</name>
    <dbReference type="NCBI Taxonomy" id="2202203"/>
    <lineage>
        <taxon>Bacteria</taxon>
        <taxon>Pseudomonadati</taxon>
        <taxon>Spirochaetota</taxon>
        <taxon>Spirochaetia</taxon>
        <taxon>Leptospirales</taxon>
        <taxon>Leptospiraceae</taxon>
        <taxon>Leptospira</taxon>
    </lineage>
</organism>
<protein>
    <submittedName>
        <fullName evidence="1">Uncharacterized protein</fullName>
    </submittedName>
</protein>
<gene>
    <name evidence="1" type="ORF">DLM78_10300</name>
</gene>
<evidence type="ECO:0000313" key="1">
    <source>
        <dbReference type="EMBL" id="RHX86234.1"/>
    </source>
</evidence>
<proteinExistence type="predicted"/>
<accession>A0A8B3CT90</accession>
<name>A0A8B3CT90_9LEPT</name>